<dbReference type="AlphaFoldDB" id="A0A5R9KP00"/>
<gene>
    <name evidence="1" type="ORF">FEN17_24805</name>
</gene>
<organism evidence="1 2">
    <name type="scientific">Dyadobacter luticola</name>
    <dbReference type="NCBI Taxonomy" id="1979387"/>
    <lineage>
        <taxon>Bacteria</taxon>
        <taxon>Pseudomonadati</taxon>
        <taxon>Bacteroidota</taxon>
        <taxon>Cytophagia</taxon>
        <taxon>Cytophagales</taxon>
        <taxon>Spirosomataceae</taxon>
        <taxon>Dyadobacter</taxon>
    </lineage>
</organism>
<sequence length="244" mass="27411">MATTCHYASNIIIGTGTGPVGWGNFDLNAYETGTQAALDEIVKGSMTGYGLIMLIRELSGEIVITPNFSKVCNATAALPTWKSKNQVEIIYTPSVFGKVNCNGAGFTADEFLLHELVHAYRFLKNKKSNTFGLTIGDFQYTNFEEFASILYVNIYMSAKGKSTLRKHHLDGTAMPANMANNRGFFQNQKEHARRVHDLICEDYHYCQTYVRKDYGVFNPIDYFLKNSVEVTNMIDWPKPMVPSP</sequence>
<evidence type="ECO:0000313" key="1">
    <source>
        <dbReference type="EMBL" id="TLU98012.1"/>
    </source>
</evidence>
<name>A0A5R9KP00_9BACT</name>
<dbReference type="EMBL" id="VCEJ01000008">
    <property type="protein sequence ID" value="TLU98012.1"/>
    <property type="molecule type" value="Genomic_DNA"/>
</dbReference>
<accession>A0A5R9KP00</accession>
<evidence type="ECO:0000313" key="2">
    <source>
        <dbReference type="Proteomes" id="UP000306402"/>
    </source>
</evidence>
<dbReference type="RefSeq" id="WP_138368112.1">
    <property type="nucleotide sequence ID" value="NZ_VCEJ01000008.1"/>
</dbReference>
<reference evidence="1 2" key="1">
    <citation type="submission" date="2019-05" db="EMBL/GenBank/DDBJ databases">
        <authorList>
            <person name="Qu J.-H."/>
        </authorList>
    </citation>
    <scope>NUCLEOTIDE SEQUENCE [LARGE SCALE GENOMIC DNA]</scope>
    <source>
        <strain evidence="1 2">T17</strain>
    </source>
</reference>
<proteinExistence type="predicted"/>
<comment type="caution">
    <text evidence="1">The sequence shown here is derived from an EMBL/GenBank/DDBJ whole genome shotgun (WGS) entry which is preliminary data.</text>
</comment>
<dbReference type="Proteomes" id="UP000306402">
    <property type="component" value="Unassembled WGS sequence"/>
</dbReference>
<dbReference type="OrthoDB" id="934525at2"/>
<keyword evidence="2" id="KW-1185">Reference proteome</keyword>
<protein>
    <submittedName>
        <fullName evidence="1">Uncharacterized protein</fullName>
    </submittedName>
</protein>